<dbReference type="Pfam" id="PF06580">
    <property type="entry name" value="His_kinase"/>
    <property type="match status" value="1"/>
</dbReference>
<keyword evidence="3" id="KW-0418">Kinase</keyword>
<evidence type="ECO:0000256" key="1">
    <source>
        <dbReference type="SAM" id="Phobius"/>
    </source>
</evidence>
<name>A0A5B8VX70_9SPHI</name>
<proteinExistence type="predicted"/>
<dbReference type="Gene3D" id="3.30.565.10">
    <property type="entry name" value="Histidine kinase-like ATPase, C-terminal domain"/>
    <property type="match status" value="1"/>
</dbReference>
<feature type="transmembrane region" description="Helical" evidence="1">
    <location>
        <begin position="48"/>
        <end position="67"/>
    </location>
</feature>
<keyword evidence="3" id="KW-0808">Transferase</keyword>
<feature type="transmembrane region" description="Helical" evidence="1">
    <location>
        <begin position="115"/>
        <end position="136"/>
    </location>
</feature>
<evidence type="ECO:0000259" key="2">
    <source>
        <dbReference type="Pfam" id="PF06580"/>
    </source>
</evidence>
<gene>
    <name evidence="3" type="ORF">FSB76_02345</name>
</gene>
<dbReference type="KEGG" id="mgk:FSB76_02345"/>
<evidence type="ECO:0000313" key="3">
    <source>
        <dbReference type="EMBL" id="QEC74838.1"/>
    </source>
</evidence>
<sequence>MFNRIKPALVIEVFIHLLFWALIIYTPIISRPDMRGMPQHFFSPGRIITFNLVLAAEFYLNAFLLIPKVLKKNIWLYFLALLASFVVFNIVLLYARPHFPLPNVKDMEGRAPRGPLFVLFPLLSITAGSFAYHYLADQFRAMNKKKDITNASLLSELAFLRSQISPHFIFNVINSAVALSRLNPAAVEPTLIQLSKLLRYMLYVTDAEMVTVQKKEDYLRSYIDLQQLRFGDLVKIYFKSDIKAPDKTIEPMLLIPFVENAFKHGTGDIARPDIAVTLFADEETLRFTVQNVYNAAEKQKDNDSGIGLANVKRRLELLYPGKHNLYINKNEQTYIVMLQIELK</sequence>
<dbReference type="RefSeq" id="WP_147051997.1">
    <property type="nucleotide sequence ID" value="NZ_CP042437.1"/>
</dbReference>
<dbReference type="AlphaFoldDB" id="A0A5B8VX70"/>
<organism evidence="3 4">
    <name type="scientific">Mucilaginibacter ginsenosidivorax</name>
    <dbReference type="NCBI Taxonomy" id="862126"/>
    <lineage>
        <taxon>Bacteria</taxon>
        <taxon>Pseudomonadati</taxon>
        <taxon>Bacteroidota</taxon>
        <taxon>Sphingobacteriia</taxon>
        <taxon>Sphingobacteriales</taxon>
        <taxon>Sphingobacteriaceae</taxon>
        <taxon>Mucilaginibacter</taxon>
    </lineage>
</organism>
<protein>
    <submittedName>
        <fullName evidence="3">Histidine kinase</fullName>
    </submittedName>
</protein>
<feature type="transmembrane region" description="Helical" evidence="1">
    <location>
        <begin position="7"/>
        <end position="28"/>
    </location>
</feature>
<dbReference type="EMBL" id="CP042437">
    <property type="protein sequence ID" value="QEC74838.1"/>
    <property type="molecule type" value="Genomic_DNA"/>
</dbReference>
<keyword evidence="1" id="KW-0812">Transmembrane</keyword>
<dbReference type="InterPro" id="IPR010559">
    <property type="entry name" value="Sig_transdc_His_kin_internal"/>
</dbReference>
<dbReference type="SUPFAM" id="SSF55874">
    <property type="entry name" value="ATPase domain of HSP90 chaperone/DNA topoisomerase II/histidine kinase"/>
    <property type="match status" value="1"/>
</dbReference>
<dbReference type="InterPro" id="IPR050640">
    <property type="entry name" value="Bact_2-comp_sensor_kinase"/>
</dbReference>
<dbReference type="Proteomes" id="UP000321362">
    <property type="component" value="Chromosome"/>
</dbReference>
<dbReference type="PANTHER" id="PTHR34220">
    <property type="entry name" value="SENSOR HISTIDINE KINASE YPDA"/>
    <property type="match status" value="1"/>
</dbReference>
<evidence type="ECO:0000313" key="4">
    <source>
        <dbReference type="Proteomes" id="UP000321362"/>
    </source>
</evidence>
<dbReference type="GO" id="GO:0000155">
    <property type="term" value="F:phosphorelay sensor kinase activity"/>
    <property type="evidence" value="ECO:0007669"/>
    <property type="project" value="InterPro"/>
</dbReference>
<keyword evidence="1" id="KW-0472">Membrane</keyword>
<feature type="transmembrane region" description="Helical" evidence="1">
    <location>
        <begin position="74"/>
        <end position="95"/>
    </location>
</feature>
<feature type="domain" description="Signal transduction histidine kinase internal region" evidence="2">
    <location>
        <begin position="156"/>
        <end position="232"/>
    </location>
</feature>
<dbReference type="PANTHER" id="PTHR34220:SF7">
    <property type="entry name" value="SENSOR HISTIDINE KINASE YPDA"/>
    <property type="match status" value="1"/>
</dbReference>
<dbReference type="InterPro" id="IPR036890">
    <property type="entry name" value="HATPase_C_sf"/>
</dbReference>
<accession>A0A5B8VX70</accession>
<keyword evidence="4" id="KW-1185">Reference proteome</keyword>
<dbReference type="GO" id="GO:0016020">
    <property type="term" value="C:membrane"/>
    <property type="evidence" value="ECO:0007669"/>
    <property type="project" value="InterPro"/>
</dbReference>
<reference evidence="3 4" key="1">
    <citation type="journal article" date="2013" name="J. Microbiol.">
        <title>Mucilaginibacter ginsenosidivorax sp. nov., with ginsenoside converting activity isolated from sediment.</title>
        <authorList>
            <person name="Kim J.K."/>
            <person name="Choi T.E."/>
            <person name="Liu Q.M."/>
            <person name="Park H.Y."/>
            <person name="Yi T.H."/>
            <person name="Yoon M.H."/>
            <person name="Kim S.C."/>
            <person name="Im W.T."/>
        </authorList>
    </citation>
    <scope>NUCLEOTIDE SEQUENCE [LARGE SCALE GENOMIC DNA]</scope>
    <source>
        <strain evidence="3 4">KHI28</strain>
    </source>
</reference>
<keyword evidence="1" id="KW-1133">Transmembrane helix</keyword>
<dbReference type="OrthoDB" id="9792992at2"/>